<name>A0A7U2FHL8_PHANO</name>
<feature type="compositionally biased region" description="Low complexity" evidence="1">
    <location>
        <begin position="70"/>
        <end position="103"/>
    </location>
</feature>
<dbReference type="VEuPathDB" id="FungiDB:JI435_099770"/>
<proteinExistence type="predicted"/>
<dbReference type="Pfam" id="PF04681">
    <property type="entry name" value="Bys1"/>
    <property type="match status" value="1"/>
</dbReference>
<dbReference type="AlphaFoldDB" id="A0A7U2FHL8"/>
<evidence type="ECO:0000313" key="4">
    <source>
        <dbReference type="Proteomes" id="UP000663193"/>
    </source>
</evidence>
<keyword evidence="2" id="KW-0732">Signal</keyword>
<dbReference type="OrthoDB" id="5144514at2759"/>
<evidence type="ECO:0000256" key="2">
    <source>
        <dbReference type="SAM" id="SignalP"/>
    </source>
</evidence>
<evidence type="ECO:0000256" key="1">
    <source>
        <dbReference type="SAM" id="MobiDB-lite"/>
    </source>
</evidence>
<sequence>MKFNIVYFMLPLVVMGALHNHAQVHKRGALANRAVLTEVVTVTEIQTVTVDADGTTMAKVESASESKIESTSPAMSESKSSSAIIPTSSSTSIATTTPSASGSVSDTPYPTLIPIPGSAILKNSCGYPVYIWSTGNPSCEGPEAVAKLIPANGQHVEEMRRCTDGGVAFKLSRTASSAKPMQFEYTIWSDRKTVSYDISYLDCMKNTSGEQDLSECAGHDGGIQAAGGEDCPDYQCFANRWCDQQAYVVAEFGYKSGAPVGGCTVQKGIAFELCASNRAN</sequence>
<protein>
    <submittedName>
        <fullName evidence="3">Uncharacterized protein</fullName>
    </submittedName>
</protein>
<organism evidence="3 4">
    <name type="scientific">Phaeosphaeria nodorum (strain SN15 / ATCC MYA-4574 / FGSC 10173)</name>
    <name type="common">Glume blotch fungus</name>
    <name type="synonym">Parastagonospora nodorum</name>
    <dbReference type="NCBI Taxonomy" id="321614"/>
    <lineage>
        <taxon>Eukaryota</taxon>
        <taxon>Fungi</taxon>
        <taxon>Dikarya</taxon>
        <taxon>Ascomycota</taxon>
        <taxon>Pezizomycotina</taxon>
        <taxon>Dothideomycetes</taxon>
        <taxon>Pleosporomycetidae</taxon>
        <taxon>Pleosporales</taxon>
        <taxon>Pleosporineae</taxon>
        <taxon>Phaeosphaeriaceae</taxon>
        <taxon>Parastagonospora</taxon>
    </lineage>
</organism>
<reference evidence="4" key="1">
    <citation type="journal article" date="2021" name="BMC Genomics">
        <title>Chromosome-level genome assembly and manually-curated proteome of model necrotroph Parastagonospora nodorum Sn15 reveals a genome-wide trove of candidate effector homologs, and redundancy of virulence-related functions within an accessory chromosome.</title>
        <authorList>
            <person name="Bertazzoni S."/>
            <person name="Jones D.A.B."/>
            <person name="Phan H.T."/>
            <person name="Tan K.-C."/>
            <person name="Hane J.K."/>
        </authorList>
    </citation>
    <scope>NUCLEOTIDE SEQUENCE [LARGE SCALE GENOMIC DNA]</scope>
    <source>
        <strain evidence="4">SN15 / ATCC MYA-4574 / FGSC 10173)</strain>
    </source>
</reference>
<dbReference type="Proteomes" id="UP000663193">
    <property type="component" value="Chromosome 15"/>
</dbReference>
<dbReference type="KEGG" id="pno:SNOG_09977"/>
<feature type="region of interest" description="Disordered" evidence="1">
    <location>
        <begin position="60"/>
        <end position="105"/>
    </location>
</feature>
<evidence type="ECO:0000313" key="3">
    <source>
        <dbReference type="EMBL" id="QRD03205.1"/>
    </source>
</evidence>
<accession>A0A7U2FHL8</accession>
<dbReference type="InterPro" id="IPR006771">
    <property type="entry name" value="CetA-like"/>
</dbReference>
<feature type="signal peptide" evidence="2">
    <location>
        <begin position="1"/>
        <end position="16"/>
    </location>
</feature>
<feature type="chain" id="PRO_5034167937" evidence="2">
    <location>
        <begin position="17"/>
        <end position="280"/>
    </location>
</feature>
<keyword evidence="4" id="KW-1185">Reference proteome</keyword>
<gene>
    <name evidence="3" type="ORF">JI435_099770</name>
</gene>
<dbReference type="EMBL" id="CP069037">
    <property type="protein sequence ID" value="QRD03205.1"/>
    <property type="molecule type" value="Genomic_DNA"/>
</dbReference>
<dbReference type="OMA" id="IVNSCDY"/>
<dbReference type="RefSeq" id="XP_001800261.1">
    <property type="nucleotide sequence ID" value="XM_001800209.1"/>
</dbReference>